<evidence type="ECO:0000313" key="2">
    <source>
        <dbReference type="Proteomes" id="UP000018781"/>
    </source>
</evidence>
<evidence type="ECO:0000313" key="1">
    <source>
        <dbReference type="EMBL" id="AHD23889.1"/>
    </source>
</evidence>
<sequence>MTVSFRCDRRILRRFEVAYIMETRQTSRM</sequence>
<accession>V9XPA6</accession>
<protein>
    <submittedName>
        <fullName evidence="1">Uncharacterized protein</fullName>
    </submittedName>
</protein>
<dbReference type="HOGENOM" id="CLU_3410069_0_0_11"/>
<name>V9XPA6_9NOCA</name>
<proteinExistence type="predicted"/>
<organism evidence="1 2">
    <name type="scientific">Rhodococcus pyridinivorans SB3094</name>
    <dbReference type="NCBI Taxonomy" id="1435356"/>
    <lineage>
        <taxon>Bacteria</taxon>
        <taxon>Bacillati</taxon>
        <taxon>Actinomycetota</taxon>
        <taxon>Actinomycetes</taxon>
        <taxon>Mycobacteriales</taxon>
        <taxon>Nocardiaceae</taxon>
        <taxon>Rhodococcus</taxon>
    </lineage>
</organism>
<reference evidence="1 2" key="1">
    <citation type="journal article" date="2014" name="Genome Announc.">
        <title>Complete Genome of Rhodococcus pyridinivorans SB3094, a Methyl-Ethyl-Ketone-Degrading Bacterium Used for Bioaugmentation.</title>
        <authorList>
            <person name="Dueholm M.S."/>
            <person name="Albertsen M."/>
            <person name="D'Imperio S."/>
            <person name="Tale V.P."/>
            <person name="Lewis D."/>
            <person name="Nielsen P.H."/>
            <person name="Nielsen J.L."/>
        </authorList>
    </citation>
    <scope>NUCLEOTIDE SEQUENCE [LARGE SCALE GENOMIC DNA]</scope>
    <source>
        <strain evidence="1 2">SB3094</strain>
    </source>
</reference>
<dbReference type="KEGG" id="rpy:Y013_20340"/>
<dbReference type="Proteomes" id="UP000018781">
    <property type="component" value="Chromosome"/>
</dbReference>
<dbReference type="AlphaFoldDB" id="V9XPA6"/>
<dbReference type="EMBL" id="CP006996">
    <property type="protein sequence ID" value="AHD23889.1"/>
    <property type="molecule type" value="Genomic_DNA"/>
</dbReference>
<gene>
    <name evidence="1" type="ORF">Y013_20340</name>
</gene>